<feature type="domain" description="Ketoreductase" evidence="3">
    <location>
        <begin position="8"/>
        <end position="190"/>
    </location>
</feature>
<evidence type="ECO:0000313" key="5">
    <source>
        <dbReference type="Proteomes" id="UP000294028"/>
    </source>
</evidence>
<accession>A0A482TC60</accession>
<dbReference type="SMART" id="SM00822">
    <property type="entry name" value="PKS_KR"/>
    <property type="match status" value="1"/>
</dbReference>
<dbReference type="PRINTS" id="PR00081">
    <property type="entry name" value="GDHRDH"/>
</dbReference>
<keyword evidence="2" id="KW-0560">Oxidoreductase</keyword>
<dbReference type="PRINTS" id="PR00080">
    <property type="entry name" value="SDRFAMILY"/>
</dbReference>
<dbReference type="GO" id="GO:0016616">
    <property type="term" value="F:oxidoreductase activity, acting on the CH-OH group of donors, NAD or NADP as acceptor"/>
    <property type="evidence" value="ECO:0007669"/>
    <property type="project" value="TreeGrafter"/>
</dbReference>
<dbReference type="InterPro" id="IPR057326">
    <property type="entry name" value="KR_dom"/>
</dbReference>
<evidence type="ECO:0000256" key="1">
    <source>
        <dbReference type="ARBA" id="ARBA00006484"/>
    </source>
</evidence>
<dbReference type="Gene3D" id="3.40.50.720">
    <property type="entry name" value="NAD(P)-binding Rossmann-like Domain"/>
    <property type="match status" value="1"/>
</dbReference>
<dbReference type="NCBIfam" id="NF009466">
    <property type="entry name" value="PRK12826.1-2"/>
    <property type="match status" value="1"/>
</dbReference>
<dbReference type="FunFam" id="3.40.50.720:FF:000173">
    <property type="entry name" value="3-oxoacyl-[acyl-carrier protein] reductase"/>
    <property type="match status" value="1"/>
</dbReference>
<dbReference type="EMBL" id="RZHH01000002">
    <property type="protein sequence ID" value="RYJ14487.1"/>
    <property type="molecule type" value="Genomic_DNA"/>
</dbReference>
<comment type="similarity">
    <text evidence="1">Belongs to the short-chain dehydrogenases/reductases (SDR) family.</text>
</comment>
<dbReference type="InterPro" id="IPR002347">
    <property type="entry name" value="SDR_fam"/>
</dbReference>
<evidence type="ECO:0000313" key="4">
    <source>
        <dbReference type="EMBL" id="RYJ14487.1"/>
    </source>
</evidence>
<dbReference type="InterPro" id="IPR020904">
    <property type="entry name" value="Sc_DH/Rdtase_CS"/>
</dbReference>
<dbReference type="AlphaFoldDB" id="A0A482TC60"/>
<protein>
    <submittedName>
        <fullName evidence="4">SDR family oxidoreductase</fullName>
    </submittedName>
</protein>
<dbReference type="Pfam" id="PF13561">
    <property type="entry name" value="adh_short_C2"/>
    <property type="match status" value="1"/>
</dbReference>
<dbReference type="RefSeq" id="WP_129784850.1">
    <property type="nucleotide sequence ID" value="NZ_RZHH01000002.1"/>
</dbReference>
<reference evidence="4 5" key="1">
    <citation type="submission" date="2018-12" db="EMBL/GenBank/DDBJ databases">
        <title>Genome analysis provides insights into bioremediation potentialities of Halogeometricum borinquense strain N11.</title>
        <authorList>
            <person name="Najjari A."/>
            <person name="Youssef N."/>
            <person name="Fhoula I."/>
            <person name="Ben Dhia O."/>
            <person name="Mahjoubi M."/>
            <person name="Ouzari H.I."/>
            <person name="Cherif A."/>
        </authorList>
    </citation>
    <scope>NUCLEOTIDE SEQUENCE [LARGE SCALE GENOMIC DNA]</scope>
    <source>
        <strain evidence="4 5">N11</strain>
    </source>
</reference>
<proteinExistence type="inferred from homology"/>
<dbReference type="PROSITE" id="PS00061">
    <property type="entry name" value="ADH_SHORT"/>
    <property type="match status" value="1"/>
</dbReference>
<dbReference type="PANTHER" id="PTHR42760:SF133">
    <property type="entry name" value="3-OXOACYL-[ACYL-CARRIER-PROTEIN] REDUCTASE"/>
    <property type="match status" value="1"/>
</dbReference>
<gene>
    <name evidence="4" type="ORF">ELS19_11355</name>
</gene>
<comment type="caution">
    <text evidence="4">The sequence shown here is derived from an EMBL/GenBank/DDBJ whole genome shotgun (WGS) entry which is preliminary data.</text>
</comment>
<name>A0A482TC60_9EURY</name>
<dbReference type="SUPFAM" id="SSF51735">
    <property type="entry name" value="NAD(P)-binding Rossmann-fold domains"/>
    <property type="match status" value="1"/>
</dbReference>
<dbReference type="PANTHER" id="PTHR42760">
    <property type="entry name" value="SHORT-CHAIN DEHYDROGENASES/REDUCTASES FAMILY MEMBER"/>
    <property type="match status" value="1"/>
</dbReference>
<evidence type="ECO:0000256" key="2">
    <source>
        <dbReference type="ARBA" id="ARBA00023002"/>
    </source>
</evidence>
<dbReference type="Proteomes" id="UP000294028">
    <property type="component" value="Unassembled WGS sequence"/>
</dbReference>
<dbReference type="InterPro" id="IPR036291">
    <property type="entry name" value="NAD(P)-bd_dom_sf"/>
</dbReference>
<organism evidence="4 5">
    <name type="scientific">Halogeometricum borinquense</name>
    <dbReference type="NCBI Taxonomy" id="60847"/>
    <lineage>
        <taxon>Archaea</taxon>
        <taxon>Methanobacteriati</taxon>
        <taxon>Methanobacteriota</taxon>
        <taxon>Stenosarchaea group</taxon>
        <taxon>Halobacteria</taxon>
        <taxon>Halobacteriales</taxon>
        <taxon>Haloferacaceae</taxon>
        <taxon>Halogeometricum</taxon>
    </lineage>
</organism>
<sequence length="250" mass="26341">MTDDFDGEVAVVTGGTRGIGRAVAEQLAERGATVIATYHDDDEAAEQTAAALAALPTETAVEQFDVADFDAVAATFETVTERYGHPTILVNNAGVMDNGLLLRMTPERWQRVIDVNLTGTFYCTREAAKQMLRCDDRGGRIVNVASVAAQRGWAGQSNYAASKAGVLGLTRSAARELGGKDIRVNAVAPGYTDTDLLASSSGHESAVETDTASGRVATPEEIADVIRFLASDAASYVNGEVVRVDDGLVL</sequence>
<dbReference type="NCBIfam" id="NF005559">
    <property type="entry name" value="PRK07231.1"/>
    <property type="match status" value="1"/>
</dbReference>
<evidence type="ECO:0000259" key="3">
    <source>
        <dbReference type="SMART" id="SM00822"/>
    </source>
</evidence>